<dbReference type="STRING" id="1160497.A0A1L9VDJ0"/>
<reference evidence="5" key="1">
    <citation type="journal article" date="2017" name="Genome Biol.">
        <title>Comparative genomics reveals high biological diversity and specific adaptations in the industrially and medically important fungal genus Aspergillus.</title>
        <authorList>
            <person name="de Vries R.P."/>
            <person name="Riley R."/>
            <person name="Wiebenga A."/>
            <person name="Aguilar-Osorio G."/>
            <person name="Amillis S."/>
            <person name="Uchima C.A."/>
            <person name="Anderluh G."/>
            <person name="Asadollahi M."/>
            <person name="Askin M."/>
            <person name="Barry K."/>
            <person name="Battaglia E."/>
            <person name="Bayram O."/>
            <person name="Benocci T."/>
            <person name="Braus-Stromeyer S.A."/>
            <person name="Caldana C."/>
            <person name="Canovas D."/>
            <person name="Cerqueira G.C."/>
            <person name="Chen F."/>
            <person name="Chen W."/>
            <person name="Choi C."/>
            <person name="Clum A."/>
            <person name="Dos Santos R.A."/>
            <person name="Damasio A.R."/>
            <person name="Diallinas G."/>
            <person name="Emri T."/>
            <person name="Fekete E."/>
            <person name="Flipphi M."/>
            <person name="Freyberg S."/>
            <person name="Gallo A."/>
            <person name="Gournas C."/>
            <person name="Habgood R."/>
            <person name="Hainaut M."/>
            <person name="Harispe M.L."/>
            <person name="Henrissat B."/>
            <person name="Hilden K.S."/>
            <person name="Hope R."/>
            <person name="Hossain A."/>
            <person name="Karabika E."/>
            <person name="Karaffa L."/>
            <person name="Karanyi Z."/>
            <person name="Krasevec N."/>
            <person name="Kuo A."/>
            <person name="Kusch H."/>
            <person name="LaButti K."/>
            <person name="Lagendijk E.L."/>
            <person name="Lapidus A."/>
            <person name="Levasseur A."/>
            <person name="Lindquist E."/>
            <person name="Lipzen A."/>
            <person name="Logrieco A.F."/>
            <person name="MacCabe A."/>
            <person name="Maekelae M.R."/>
            <person name="Malavazi I."/>
            <person name="Melin P."/>
            <person name="Meyer V."/>
            <person name="Mielnichuk N."/>
            <person name="Miskei M."/>
            <person name="Molnar A.P."/>
            <person name="Mule G."/>
            <person name="Ngan C.Y."/>
            <person name="Orejas M."/>
            <person name="Orosz E."/>
            <person name="Ouedraogo J.P."/>
            <person name="Overkamp K.M."/>
            <person name="Park H.-S."/>
            <person name="Perrone G."/>
            <person name="Piumi F."/>
            <person name="Punt P.J."/>
            <person name="Ram A.F."/>
            <person name="Ramon A."/>
            <person name="Rauscher S."/>
            <person name="Record E."/>
            <person name="Riano-Pachon D.M."/>
            <person name="Robert V."/>
            <person name="Roehrig J."/>
            <person name="Ruller R."/>
            <person name="Salamov A."/>
            <person name="Salih N.S."/>
            <person name="Samson R.A."/>
            <person name="Sandor E."/>
            <person name="Sanguinetti M."/>
            <person name="Schuetze T."/>
            <person name="Sepcic K."/>
            <person name="Shelest E."/>
            <person name="Sherlock G."/>
            <person name="Sophianopoulou V."/>
            <person name="Squina F.M."/>
            <person name="Sun H."/>
            <person name="Susca A."/>
            <person name="Todd R.B."/>
            <person name="Tsang A."/>
            <person name="Unkles S.E."/>
            <person name="van de Wiele N."/>
            <person name="van Rossen-Uffink D."/>
            <person name="Oliveira J.V."/>
            <person name="Vesth T.C."/>
            <person name="Visser J."/>
            <person name="Yu J.-H."/>
            <person name="Zhou M."/>
            <person name="Andersen M.R."/>
            <person name="Archer D.B."/>
            <person name="Baker S.E."/>
            <person name="Benoit I."/>
            <person name="Brakhage A.A."/>
            <person name="Braus G.H."/>
            <person name="Fischer R."/>
            <person name="Frisvad J.C."/>
            <person name="Goldman G.H."/>
            <person name="Houbraken J."/>
            <person name="Oakley B."/>
            <person name="Pocsi I."/>
            <person name="Scazzocchio C."/>
            <person name="Seiboth B."/>
            <person name="vanKuyk P.A."/>
            <person name="Wortman J."/>
            <person name="Dyer P.S."/>
            <person name="Grigoriev I.V."/>
        </authorList>
    </citation>
    <scope>NUCLEOTIDE SEQUENCE [LARGE SCALE GENOMIC DNA]</scope>
    <source>
        <strain evidence="5">CBS 516.65</strain>
    </source>
</reference>
<dbReference type="RefSeq" id="XP_022398705.1">
    <property type="nucleotide sequence ID" value="XM_022549216.1"/>
</dbReference>
<dbReference type="PANTHER" id="PTHR47706">
    <property type="entry name" value="NMRA-LIKE FAMILY PROTEIN"/>
    <property type="match status" value="1"/>
</dbReference>
<dbReference type="GeneID" id="34465476"/>
<evidence type="ECO:0000313" key="5">
    <source>
        <dbReference type="Proteomes" id="UP000184300"/>
    </source>
</evidence>
<dbReference type="Gene3D" id="3.40.50.720">
    <property type="entry name" value="NAD(P)-binding Rossmann-like Domain"/>
    <property type="match status" value="1"/>
</dbReference>
<dbReference type="SUPFAM" id="SSF51735">
    <property type="entry name" value="NAD(P)-binding Rossmann-fold domains"/>
    <property type="match status" value="1"/>
</dbReference>
<dbReference type="GO" id="GO:0016491">
    <property type="term" value="F:oxidoreductase activity"/>
    <property type="evidence" value="ECO:0007669"/>
    <property type="project" value="UniProtKB-KW"/>
</dbReference>
<sequence>MFTVKVAIVGASSKTGQSIVNALLDSSTPKYMCYQTPDFTQLQQRGVKIVPADLREPSDKLVKLLSGIDVVISAIYFDSLDNEIPLANAAKAAGVKRFVQSALMIVIPPKGVVDFHEKKEGNLHYFQKIRLPYTYIDADWWYQLTLPRLPSGRIDHLLSPAHKDLPTSLNGNMPTALADLRDVGRYVARIIADPRTLNKRVHVYSELYTQNRVHEVVEGISGEIIRRDMLCIWDILMGRTCIRTSSMLRLRIM</sequence>
<protein>
    <recommendedName>
        <fullName evidence="3">NmrA-like domain-containing protein</fullName>
    </recommendedName>
</protein>
<dbReference type="InterPro" id="IPR051609">
    <property type="entry name" value="NmrA/Isoflavone_reductase-like"/>
</dbReference>
<proteinExistence type="predicted"/>
<keyword evidence="2" id="KW-0560">Oxidoreductase</keyword>
<dbReference type="InterPro" id="IPR008030">
    <property type="entry name" value="NmrA-like"/>
</dbReference>
<evidence type="ECO:0000313" key="4">
    <source>
        <dbReference type="EMBL" id="OJJ82007.1"/>
    </source>
</evidence>
<name>A0A1L9VDJ0_ASPGL</name>
<evidence type="ECO:0000259" key="3">
    <source>
        <dbReference type="Pfam" id="PF05368"/>
    </source>
</evidence>
<dbReference type="InterPro" id="IPR036291">
    <property type="entry name" value="NAD(P)-bd_dom_sf"/>
</dbReference>
<evidence type="ECO:0000256" key="1">
    <source>
        <dbReference type="ARBA" id="ARBA00022857"/>
    </source>
</evidence>
<dbReference type="AlphaFoldDB" id="A0A1L9VDJ0"/>
<dbReference type="PANTHER" id="PTHR47706:SF9">
    <property type="entry name" value="NMRA-LIKE DOMAIN-CONTAINING PROTEIN-RELATED"/>
    <property type="match status" value="1"/>
</dbReference>
<evidence type="ECO:0000256" key="2">
    <source>
        <dbReference type="ARBA" id="ARBA00023002"/>
    </source>
</evidence>
<dbReference type="VEuPathDB" id="FungiDB:ASPGLDRAFT_68013"/>
<keyword evidence="5" id="KW-1185">Reference proteome</keyword>
<accession>A0A1L9VDJ0</accession>
<organism evidence="4 5">
    <name type="scientific">Aspergillus glaucus CBS 516.65</name>
    <dbReference type="NCBI Taxonomy" id="1160497"/>
    <lineage>
        <taxon>Eukaryota</taxon>
        <taxon>Fungi</taxon>
        <taxon>Dikarya</taxon>
        <taxon>Ascomycota</taxon>
        <taxon>Pezizomycotina</taxon>
        <taxon>Eurotiomycetes</taxon>
        <taxon>Eurotiomycetidae</taxon>
        <taxon>Eurotiales</taxon>
        <taxon>Aspergillaceae</taxon>
        <taxon>Aspergillus</taxon>
        <taxon>Aspergillus subgen. Aspergillus</taxon>
    </lineage>
</organism>
<feature type="domain" description="NmrA-like" evidence="3">
    <location>
        <begin position="5"/>
        <end position="227"/>
    </location>
</feature>
<dbReference type="Pfam" id="PF05368">
    <property type="entry name" value="NmrA"/>
    <property type="match status" value="1"/>
</dbReference>
<gene>
    <name evidence="4" type="ORF">ASPGLDRAFT_68013</name>
</gene>
<dbReference type="OrthoDB" id="419598at2759"/>
<dbReference type="EMBL" id="KV878903">
    <property type="protein sequence ID" value="OJJ82007.1"/>
    <property type="molecule type" value="Genomic_DNA"/>
</dbReference>
<dbReference type="Gene3D" id="3.90.25.10">
    <property type="entry name" value="UDP-galactose 4-epimerase, domain 1"/>
    <property type="match status" value="1"/>
</dbReference>
<dbReference type="Proteomes" id="UP000184300">
    <property type="component" value="Unassembled WGS sequence"/>
</dbReference>
<keyword evidence="1" id="KW-0521">NADP</keyword>